<dbReference type="SUPFAM" id="SSF109604">
    <property type="entry name" value="HD-domain/PDEase-like"/>
    <property type="match status" value="1"/>
</dbReference>
<dbReference type="InterPro" id="IPR003607">
    <property type="entry name" value="HD/PDEase_dom"/>
</dbReference>
<evidence type="ECO:0000259" key="1">
    <source>
        <dbReference type="PROSITE" id="PS51832"/>
    </source>
</evidence>
<protein>
    <recommendedName>
        <fullName evidence="1">HD-GYP domain-containing protein</fullName>
    </recommendedName>
</protein>
<proteinExistence type="predicted"/>
<evidence type="ECO:0000313" key="2">
    <source>
        <dbReference type="EMBL" id="BDE96517.1"/>
    </source>
</evidence>
<keyword evidence="3" id="KW-1185">Reference proteome</keyword>
<reference evidence="2 3" key="1">
    <citation type="submission" date="2022-01" db="EMBL/GenBank/DDBJ databases">
        <title>Novel bile acid biosynthetic pathways are enriched in the microbiome of centenarians.</title>
        <authorList>
            <person name="Sato Y."/>
            <person name="Atarashi K."/>
            <person name="Plichta R.D."/>
            <person name="Arai Y."/>
            <person name="Sasajima S."/>
            <person name="Kearney M.S."/>
            <person name="Suda W."/>
            <person name="Takeshita K."/>
            <person name="Sasaki T."/>
            <person name="Okamoto S."/>
            <person name="Skelly N.A."/>
            <person name="Okamura Y."/>
            <person name="Vlamakis H."/>
            <person name="Li Y."/>
            <person name="Tanoue T."/>
            <person name="Takei H."/>
            <person name="Nittono H."/>
            <person name="Narushima S."/>
            <person name="Irie J."/>
            <person name="Itoh H."/>
            <person name="Moriya K."/>
            <person name="Sugiura Y."/>
            <person name="Suematsu M."/>
            <person name="Moritoki N."/>
            <person name="Shibata S."/>
            <person name="Littman R.D."/>
            <person name="Fischbach A.M."/>
            <person name="Uwamino Y."/>
            <person name="Inoue T."/>
            <person name="Honda A."/>
            <person name="Hattori M."/>
            <person name="Murai T."/>
            <person name="Xavier J.R."/>
            <person name="Hirose N."/>
            <person name="Honda K."/>
        </authorList>
    </citation>
    <scope>NUCLEOTIDE SEQUENCE [LARGE SCALE GENOMIC DNA]</scope>
    <source>
        <strain evidence="2 3">CE91-St30</strain>
    </source>
</reference>
<feature type="domain" description="HD-GYP" evidence="1">
    <location>
        <begin position="25"/>
        <end position="220"/>
    </location>
</feature>
<dbReference type="Pfam" id="PF13487">
    <property type="entry name" value="HD_5"/>
    <property type="match status" value="1"/>
</dbReference>
<evidence type="ECO:0000313" key="3">
    <source>
        <dbReference type="Proteomes" id="UP001320544"/>
    </source>
</evidence>
<dbReference type="InterPro" id="IPR052020">
    <property type="entry name" value="Cyclic_di-GMP/3'3'-cGAMP_PDE"/>
</dbReference>
<dbReference type="CDD" id="cd00077">
    <property type="entry name" value="HDc"/>
    <property type="match status" value="1"/>
</dbReference>
<gene>
    <name evidence="2" type="ORF">CE91St30_18500</name>
</gene>
<dbReference type="RefSeq" id="WP_244385793.1">
    <property type="nucleotide sequence ID" value="NZ_AP025564.1"/>
</dbReference>
<dbReference type="InterPro" id="IPR037522">
    <property type="entry name" value="HD_GYP_dom"/>
</dbReference>
<sequence length="245" mass="26741">MMEFGAADANGALDFTCETCTTKQTSKLLHDLIQSIVSALEARDPHTAEHSLRVGDMAERTCSLMGLPDDVTATIHMAAHVHDIGKIGIPDRVLLRNARLTPAEHALLRNHPRIGYDILSGCESLDGVAEIVLHHHERWDGSGYPDGLAGERIPLGARIVAVCDSIDAMLGKRLCKKSMAPRECVQEIFLNAGSMYDPDIAWFVLKHWDAIVGRVEFRDFIVAEPGAYHALCCSVPAPKALDLIA</sequence>
<dbReference type="Proteomes" id="UP001320544">
    <property type="component" value="Chromosome"/>
</dbReference>
<dbReference type="Gene3D" id="1.10.3210.10">
    <property type="entry name" value="Hypothetical protein af1432"/>
    <property type="match status" value="1"/>
</dbReference>
<dbReference type="PROSITE" id="PS51832">
    <property type="entry name" value="HD_GYP"/>
    <property type="match status" value="1"/>
</dbReference>
<organism evidence="2 3">
    <name type="scientific">Raoultibacter timonensis</name>
    <dbReference type="NCBI Taxonomy" id="1907662"/>
    <lineage>
        <taxon>Bacteria</taxon>
        <taxon>Bacillati</taxon>
        <taxon>Actinomycetota</taxon>
        <taxon>Coriobacteriia</taxon>
        <taxon>Eggerthellales</taxon>
        <taxon>Eggerthellaceae</taxon>
        <taxon>Raoultibacter</taxon>
    </lineage>
</organism>
<dbReference type="EMBL" id="AP025564">
    <property type="protein sequence ID" value="BDE96517.1"/>
    <property type="molecule type" value="Genomic_DNA"/>
</dbReference>
<dbReference type="PANTHER" id="PTHR45228">
    <property type="entry name" value="CYCLIC DI-GMP PHOSPHODIESTERASE TM_0186-RELATED"/>
    <property type="match status" value="1"/>
</dbReference>
<dbReference type="SMART" id="SM00471">
    <property type="entry name" value="HDc"/>
    <property type="match status" value="1"/>
</dbReference>
<name>A0ABM7WJK5_9ACTN</name>
<accession>A0ABM7WJK5</accession>